<accession>A0A235BPT5</accession>
<dbReference type="AlphaFoldDB" id="A0A235BPT5"/>
<name>A0A235BPT5_UNCW3</name>
<reference evidence="1 2" key="1">
    <citation type="submission" date="2017-07" db="EMBL/GenBank/DDBJ databases">
        <title>Recovery of genomes from metagenomes via a dereplication, aggregation, and scoring strategy.</title>
        <authorList>
            <person name="Sieber C.M."/>
            <person name="Probst A.J."/>
            <person name="Sharrar A."/>
            <person name="Thomas B.C."/>
            <person name="Hess M."/>
            <person name="Tringe S.G."/>
            <person name="Banfield J.F."/>
        </authorList>
    </citation>
    <scope>NUCLEOTIDE SEQUENCE [LARGE SCALE GENOMIC DNA]</scope>
    <source>
        <strain evidence="1">JGI_Cruoil_03_51_56</strain>
    </source>
</reference>
<evidence type="ECO:0000313" key="1">
    <source>
        <dbReference type="EMBL" id="OYD14503.1"/>
    </source>
</evidence>
<protein>
    <submittedName>
        <fullName evidence="1">Uncharacterized protein</fullName>
    </submittedName>
</protein>
<gene>
    <name evidence="1" type="ORF">CH330_08455</name>
</gene>
<dbReference type="Proteomes" id="UP000215559">
    <property type="component" value="Unassembled WGS sequence"/>
</dbReference>
<sequence>MKQVSSINGQGLRDMFAAATGGDKGTQYASLPAVMKIDKQPGQTKLDGLEIRNVSPKLPTVTERTVTVTHFRSPP</sequence>
<evidence type="ECO:0000313" key="2">
    <source>
        <dbReference type="Proteomes" id="UP000215559"/>
    </source>
</evidence>
<comment type="caution">
    <text evidence="1">The sequence shown here is derived from an EMBL/GenBank/DDBJ whole genome shotgun (WGS) entry which is preliminary data.</text>
</comment>
<organism evidence="1 2">
    <name type="scientific">candidate division WOR-3 bacterium JGI_Cruoil_03_51_56</name>
    <dbReference type="NCBI Taxonomy" id="1973747"/>
    <lineage>
        <taxon>Bacteria</taxon>
        <taxon>Bacteria division WOR-3</taxon>
    </lineage>
</organism>
<dbReference type="EMBL" id="NOZP01000154">
    <property type="protein sequence ID" value="OYD14503.1"/>
    <property type="molecule type" value="Genomic_DNA"/>
</dbReference>
<proteinExistence type="predicted"/>